<keyword evidence="11" id="KW-1185">Reference proteome</keyword>
<dbReference type="FunFam" id="1.10.10.10:FF:000214">
    <property type="entry name" value="Methylated-DNA--protein-cysteine methyltransferase"/>
    <property type="match status" value="1"/>
</dbReference>
<organism evidence="10 11">
    <name type="scientific">Marinobacter persicus</name>
    <dbReference type="NCBI Taxonomy" id="930118"/>
    <lineage>
        <taxon>Bacteria</taxon>
        <taxon>Pseudomonadati</taxon>
        <taxon>Pseudomonadota</taxon>
        <taxon>Gammaproteobacteria</taxon>
        <taxon>Pseudomonadales</taxon>
        <taxon>Marinobacteraceae</taxon>
        <taxon>Marinobacter</taxon>
    </lineage>
</organism>
<keyword evidence="6" id="KW-0227">DNA damage</keyword>
<gene>
    <name evidence="10" type="ORF">SAMN05216429_11090</name>
</gene>
<dbReference type="PROSITE" id="PS00374">
    <property type="entry name" value="MGMT"/>
    <property type="match status" value="1"/>
</dbReference>
<dbReference type="NCBIfam" id="TIGR00589">
    <property type="entry name" value="ogt"/>
    <property type="match status" value="1"/>
</dbReference>
<dbReference type="InterPro" id="IPR001497">
    <property type="entry name" value="MethylDNA_cys_MeTrfase_AS"/>
</dbReference>
<evidence type="ECO:0000256" key="7">
    <source>
        <dbReference type="ARBA" id="ARBA00023204"/>
    </source>
</evidence>
<dbReference type="CDD" id="cd06445">
    <property type="entry name" value="ATase"/>
    <property type="match status" value="1"/>
</dbReference>
<dbReference type="Proteomes" id="UP000199445">
    <property type="component" value="Unassembled WGS sequence"/>
</dbReference>
<evidence type="ECO:0000256" key="6">
    <source>
        <dbReference type="ARBA" id="ARBA00022763"/>
    </source>
</evidence>
<dbReference type="GO" id="GO:0032259">
    <property type="term" value="P:methylation"/>
    <property type="evidence" value="ECO:0007669"/>
    <property type="project" value="UniProtKB-KW"/>
</dbReference>
<evidence type="ECO:0000313" key="10">
    <source>
        <dbReference type="EMBL" id="SFK09822.1"/>
    </source>
</evidence>
<dbReference type="SUPFAM" id="SSF53155">
    <property type="entry name" value="Methylated DNA-protein cysteine methyltransferase domain"/>
    <property type="match status" value="1"/>
</dbReference>
<name>A0A1I3WQU0_9GAMM</name>
<dbReference type="InterPro" id="IPR036631">
    <property type="entry name" value="MGMT_N_sf"/>
</dbReference>
<dbReference type="InterPro" id="IPR014048">
    <property type="entry name" value="MethylDNA_cys_MeTrfase_DNA-bd"/>
</dbReference>
<dbReference type="GO" id="GO:0006281">
    <property type="term" value="P:DNA repair"/>
    <property type="evidence" value="ECO:0007669"/>
    <property type="project" value="UniProtKB-KW"/>
</dbReference>
<dbReference type="EC" id="2.1.1.63" evidence="3"/>
<dbReference type="EMBL" id="FOSC01000010">
    <property type="protein sequence ID" value="SFK09822.1"/>
    <property type="molecule type" value="Genomic_DNA"/>
</dbReference>
<evidence type="ECO:0000256" key="1">
    <source>
        <dbReference type="ARBA" id="ARBA00001286"/>
    </source>
</evidence>
<reference evidence="10 11" key="1">
    <citation type="submission" date="2016-10" db="EMBL/GenBank/DDBJ databases">
        <authorList>
            <person name="de Groot N.N."/>
        </authorList>
    </citation>
    <scope>NUCLEOTIDE SEQUENCE [LARGE SCALE GENOMIC DNA]</scope>
    <source>
        <strain evidence="10 11">IBRC-M 10445</strain>
    </source>
</reference>
<dbReference type="AlphaFoldDB" id="A0A1I3WQU0"/>
<dbReference type="PANTHER" id="PTHR10815">
    <property type="entry name" value="METHYLATED-DNA--PROTEIN-CYSTEINE METHYLTRANSFERASE"/>
    <property type="match status" value="1"/>
</dbReference>
<dbReference type="OrthoDB" id="9811249at2"/>
<protein>
    <recommendedName>
        <fullName evidence="3">methylated-DNA--[protein]-cysteine S-methyltransferase</fullName>
        <ecNumber evidence="3">2.1.1.63</ecNumber>
    </recommendedName>
</protein>
<comment type="catalytic activity">
    <reaction evidence="1">
        <text>a 4-O-methyl-thymidine in DNA + L-cysteinyl-[protein] = a thymidine in DNA + S-methyl-L-cysteinyl-[protein]</text>
        <dbReference type="Rhea" id="RHEA:53428"/>
        <dbReference type="Rhea" id="RHEA-COMP:10131"/>
        <dbReference type="Rhea" id="RHEA-COMP:10132"/>
        <dbReference type="Rhea" id="RHEA-COMP:13555"/>
        <dbReference type="Rhea" id="RHEA-COMP:13556"/>
        <dbReference type="ChEBI" id="CHEBI:29950"/>
        <dbReference type="ChEBI" id="CHEBI:82612"/>
        <dbReference type="ChEBI" id="CHEBI:137386"/>
        <dbReference type="ChEBI" id="CHEBI:137387"/>
        <dbReference type="EC" id="2.1.1.63"/>
    </reaction>
</comment>
<comment type="similarity">
    <text evidence="2">Belongs to the MGMT family.</text>
</comment>
<evidence type="ECO:0000256" key="5">
    <source>
        <dbReference type="ARBA" id="ARBA00022679"/>
    </source>
</evidence>
<evidence type="ECO:0000256" key="3">
    <source>
        <dbReference type="ARBA" id="ARBA00011918"/>
    </source>
</evidence>
<evidence type="ECO:0000259" key="9">
    <source>
        <dbReference type="Pfam" id="PF01035"/>
    </source>
</evidence>
<dbReference type="InterPro" id="IPR036217">
    <property type="entry name" value="MethylDNA_cys_MeTrfase_DNAb"/>
</dbReference>
<feature type="domain" description="Methylated-DNA-[protein]-cysteine S-methyltransferase DNA binding" evidence="9">
    <location>
        <begin position="91"/>
        <end position="170"/>
    </location>
</feature>
<keyword evidence="7" id="KW-0234">DNA repair</keyword>
<dbReference type="SUPFAM" id="SSF46767">
    <property type="entry name" value="Methylated DNA-protein cysteine methyltransferase, C-terminal domain"/>
    <property type="match status" value="1"/>
</dbReference>
<comment type="catalytic activity">
    <reaction evidence="8">
        <text>a 6-O-methyl-2'-deoxyguanosine in DNA + L-cysteinyl-[protein] = S-methyl-L-cysteinyl-[protein] + a 2'-deoxyguanosine in DNA</text>
        <dbReference type="Rhea" id="RHEA:24000"/>
        <dbReference type="Rhea" id="RHEA-COMP:10131"/>
        <dbReference type="Rhea" id="RHEA-COMP:10132"/>
        <dbReference type="Rhea" id="RHEA-COMP:11367"/>
        <dbReference type="Rhea" id="RHEA-COMP:11368"/>
        <dbReference type="ChEBI" id="CHEBI:29950"/>
        <dbReference type="ChEBI" id="CHEBI:82612"/>
        <dbReference type="ChEBI" id="CHEBI:85445"/>
        <dbReference type="ChEBI" id="CHEBI:85448"/>
        <dbReference type="EC" id="2.1.1.63"/>
    </reaction>
</comment>
<dbReference type="Pfam" id="PF01035">
    <property type="entry name" value="DNA_binding_1"/>
    <property type="match status" value="1"/>
</dbReference>
<sequence>MPTPSNQALYYATDHCFLGPMLAVWTENGLSSLKPFDSQSELKAHLVQQLSGERITPVDSARRKDLQRVLAAIENPGTPMPTLTLDLQGTSFQQEVWQAIREIPPGQTRTYTELARQLNKPKATRAVANACGANTIAVLIPCHRVVRSDGTPGGYRWGLARKKALLERETCPVSP</sequence>
<dbReference type="Gene3D" id="1.10.10.10">
    <property type="entry name" value="Winged helix-like DNA-binding domain superfamily/Winged helix DNA-binding domain"/>
    <property type="match status" value="1"/>
</dbReference>
<evidence type="ECO:0000256" key="8">
    <source>
        <dbReference type="ARBA" id="ARBA00049348"/>
    </source>
</evidence>
<dbReference type="GO" id="GO:0003908">
    <property type="term" value="F:methylated-DNA-[protein]-cysteine S-methyltransferase activity"/>
    <property type="evidence" value="ECO:0007669"/>
    <property type="project" value="UniProtKB-EC"/>
</dbReference>
<proteinExistence type="inferred from homology"/>
<dbReference type="InterPro" id="IPR036388">
    <property type="entry name" value="WH-like_DNA-bd_sf"/>
</dbReference>
<accession>A0A1I3WQU0</accession>
<keyword evidence="5 10" id="KW-0808">Transferase</keyword>
<evidence type="ECO:0000313" key="11">
    <source>
        <dbReference type="Proteomes" id="UP000199445"/>
    </source>
</evidence>
<keyword evidence="4 10" id="KW-0489">Methyltransferase</keyword>
<dbReference type="Gene3D" id="3.30.160.70">
    <property type="entry name" value="Methylated DNA-protein cysteine methyltransferase domain"/>
    <property type="match status" value="1"/>
</dbReference>
<dbReference type="PANTHER" id="PTHR10815:SF14">
    <property type="entry name" value="BIFUNCTIONAL TRANSCRIPTIONAL ACTIVATOR_DNA REPAIR ENZYME ADA"/>
    <property type="match status" value="1"/>
</dbReference>
<evidence type="ECO:0000256" key="4">
    <source>
        <dbReference type="ARBA" id="ARBA00022603"/>
    </source>
</evidence>
<evidence type="ECO:0000256" key="2">
    <source>
        <dbReference type="ARBA" id="ARBA00008711"/>
    </source>
</evidence>